<dbReference type="KEGG" id="hje:HacjB3_05310"/>
<dbReference type="Proteomes" id="UP000000390">
    <property type="component" value="Chromosome"/>
</dbReference>
<evidence type="ECO:0000313" key="2">
    <source>
        <dbReference type="EMBL" id="ELY40167.1"/>
    </source>
</evidence>
<dbReference type="Proteomes" id="UP000011645">
    <property type="component" value="Unassembled WGS sequence"/>
</dbReference>
<sequence length="254" mass="27788">MSENYQQTGAQLDEDLAALTERVESTETAIAELGTTVEEIANREGAGSTPALEDELAEIRQSRQELQLVSSPAHTRTLASGSHDDEAFHTTRDGNGIGAWGIVVTAEADAHWRGADVHAREAGSMLLEVFAMDYEASETYDVGSRIATREITLEEGRQTIYPDVTVHEGQQYFITRDTANPTGDDVVALKRGRQIADWNAINDPEVPLTAECSWQLGRAGPGSQAFADYQDAGWDAILHHWTNIDLGFDDLVED</sequence>
<proteinExistence type="predicted"/>
<reference evidence="1 3" key="1">
    <citation type="journal article" date="2010" name="J. Bacteriol.">
        <title>Complete genome sequence of Halalkalicoccus jeotgali B3(T), an extremely halophilic archaeon.</title>
        <authorList>
            <person name="Roh S.W."/>
            <person name="Nam Y.D."/>
            <person name="Nam S.H."/>
            <person name="Choi S.H."/>
            <person name="Park H.S."/>
            <person name="Bae J.W."/>
        </authorList>
    </citation>
    <scope>NUCLEOTIDE SEQUENCE [LARGE SCALE GENOMIC DNA]</scope>
    <source>
        <strain evidence="1">B3</strain>
        <strain evidence="3">DSM 18796 / CECT 7217 / JCM 14584 / KCTC 4019 / B3</strain>
    </source>
</reference>
<protein>
    <submittedName>
        <fullName evidence="1">Uncharacterized protein</fullName>
    </submittedName>
</protein>
<dbReference type="GeneID" id="9418866"/>
<dbReference type="RefSeq" id="WP_008414586.1">
    <property type="nucleotide sequence ID" value="NC_014297.1"/>
</dbReference>
<reference evidence="2 4" key="2">
    <citation type="journal article" date="2014" name="PLoS Genet.">
        <title>Phylogenetically driven sequencing of extremely halophilic archaea reveals strategies for static and dynamic osmo-response.</title>
        <authorList>
            <person name="Becker E.A."/>
            <person name="Seitzer P.M."/>
            <person name="Tritt A."/>
            <person name="Larsen D."/>
            <person name="Krusor M."/>
            <person name="Yao A.I."/>
            <person name="Wu D."/>
            <person name="Madern D."/>
            <person name="Eisen J.A."/>
            <person name="Darling A.E."/>
            <person name="Facciotti M.T."/>
        </authorList>
    </citation>
    <scope>NUCLEOTIDE SEQUENCE [LARGE SCALE GENOMIC DNA]</scope>
    <source>
        <strain evidence="2">B3</strain>
        <strain evidence="4">DSM 18796 / CECT 7217 / JCM 14584 / KCTC 4019 / B3</strain>
    </source>
</reference>
<accession>D8J9P1</accession>
<organism evidence="1 3">
    <name type="scientific">Halalkalicoccus jeotgali (strain DSM 18796 / CECT 7217 / JCM 14584 / KCTC 4019 / B3)</name>
    <dbReference type="NCBI Taxonomy" id="795797"/>
    <lineage>
        <taxon>Archaea</taxon>
        <taxon>Methanobacteriati</taxon>
        <taxon>Methanobacteriota</taxon>
        <taxon>Stenosarchaea group</taxon>
        <taxon>Halobacteria</taxon>
        <taxon>Halobacteriales</taxon>
        <taxon>Halococcaceae</taxon>
        <taxon>Halalkalicoccus</taxon>
    </lineage>
</organism>
<dbReference type="EMBL" id="CP002062">
    <property type="protein sequence ID" value="ADJ14453.1"/>
    <property type="molecule type" value="Genomic_DNA"/>
</dbReference>
<evidence type="ECO:0000313" key="3">
    <source>
        <dbReference type="Proteomes" id="UP000000390"/>
    </source>
</evidence>
<keyword evidence="4" id="KW-1185">Reference proteome</keyword>
<dbReference type="AlphaFoldDB" id="D8J9P1"/>
<dbReference type="EMBL" id="AOHV01000010">
    <property type="protein sequence ID" value="ELY40167.1"/>
    <property type="molecule type" value="Genomic_DNA"/>
</dbReference>
<name>D8J9P1_HALJB</name>
<gene>
    <name evidence="1" type="ordered locus">HacjB3_05310</name>
    <name evidence="2" type="ORF">C497_03685</name>
</gene>
<dbReference type="PATRIC" id="fig|795797.18.peg.1064"/>
<evidence type="ECO:0000313" key="1">
    <source>
        <dbReference type="EMBL" id="ADJ14453.1"/>
    </source>
</evidence>
<dbReference type="HOGENOM" id="CLU_1092404_0_0_2"/>
<evidence type="ECO:0000313" key="4">
    <source>
        <dbReference type="Proteomes" id="UP000011645"/>
    </source>
</evidence>